<evidence type="ECO:0000313" key="1">
    <source>
        <dbReference type="EMBL" id="KAK8374610.1"/>
    </source>
</evidence>
<dbReference type="Proteomes" id="UP001487740">
    <property type="component" value="Unassembled WGS sequence"/>
</dbReference>
<dbReference type="AlphaFoldDB" id="A0AAW0SII8"/>
<protein>
    <submittedName>
        <fullName evidence="1">Uncharacterized protein</fullName>
    </submittedName>
</protein>
<comment type="caution">
    <text evidence="1">The sequence shown here is derived from an EMBL/GenBank/DDBJ whole genome shotgun (WGS) entry which is preliminary data.</text>
</comment>
<reference evidence="1 2" key="1">
    <citation type="submission" date="2023-03" db="EMBL/GenBank/DDBJ databases">
        <title>High-quality genome of Scylla paramamosain provides insights in environmental adaptation.</title>
        <authorList>
            <person name="Zhang L."/>
        </authorList>
    </citation>
    <scope>NUCLEOTIDE SEQUENCE [LARGE SCALE GENOMIC DNA]</scope>
    <source>
        <strain evidence="1">LZ_2023a</strain>
        <tissue evidence="1">Muscle</tissue>
    </source>
</reference>
<dbReference type="EMBL" id="JARAKH010000297">
    <property type="protein sequence ID" value="KAK8374610.1"/>
    <property type="molecule type" value="Genomic_DNA"/>
</dbReference>
<gene>
    <name evidence="1" type="ORF">O3P69_019941</name>
</gene>
<proteinExistence type="predicted"/>
<sequence>MREGGAAWERSTGPQCRSGASTVPIMVFLRPLVFVTFYAIAMTTVRSQEEEVATQRSAEQQNVARAQTRCFSSPQQLCRDLRCSEFSALQWPCSSPGTRYAAAATASRTWRVKRRAGEALAPPVSARCLGLHTPAENEVVGAVPSYSCSH</sequence>
<keyword evidence="2" id="KW-1185">Reference proteome</keyword>
<name>A0AAW0SII8_SCYPA</name>
<evidence type="ECO:0000313" key="2">
    <source>
        <dbReference type="Proteomes" id="UP001487740"/>
    </source>
</evidence>
<organism evidence="1 2">
    <name type="scientific">Scylla paramamosain</name>
    <name type="common">Mud crab</name>
    <dbReference type="NCBI Taxonomy" id="85552"/>
    <lineage>
        <taxon>Eukaryota</taxon>
        <taxon>Metazoa</taxon>
        <taxon>Ecdysozoa</taxon>
        <taxon>Arthropoda</taxon>
        <taxon>Crustacea</taxon>
        <taxon>Multicrustacea</taxon>
        <taxon>Malacostraca</taxon>
        <taxon>Eumalacostraca</taxon>
        <taxon>Eucarida</taxon>
        <taxon>Decapoda</taxon>
        <taxon>Pleocyemata</taxon>
        <taxon>Brachyura</taxon>
        <taxon>Eubrachyura</taxon>
        <taxon>Portunoidea</taxon>
        <taxon>Portunidae</taxon>
        <taxon>Portuninae</taxon>
        <taxon>Scylla</taxon>
    </lineage>
</organism>
<accession>A0AAW0SII8</accession>